<keyword evidence="7" id="KW-0472">Membrane</keyword>
<dbReference type="EMBL" id="CP015285">
    <property type="protein sequence ID" value="ANC92899.1"/>
    <property type="molecule type" value="Genomic_DNA"/>
</dbReference>
<dbReference type="PANTHER" id="PTHR32089">
    <property type="entry name" value="METHYL-ACCEPTING CHEMOTAXIS PROTEIN MCPB"/>
    <property type="match status" value="1"/>
</dbReference>
<evidence type="ECO:0000259" key="10">
    <source>
        <dbReference type="PROSITE" id="PS50885"/>
    </source>
</evidence>
<keyword evidence="3 5" id="KW-0807">Transducer</keyword>
<dbReference type="GO" id="GO:0006935">
    <property type="term" value="P:chemotaxis"/>
    <property type="evidence" value="ECO:0007669"/>
    <property type="project" value="InterPro"/>
</dbReference>
<dbReference type="InterPro" id="IPR000727">
    <property type="entry name" value="T_SNARE_dom"/>
</dbReference>
<organism evidence="11 12">
    <name type="scientific">Azospirillum humicireducens</name>
    <dbReference type="NCBI Taxonomy" id="1226968"/>
    <lineage>
        <taxon>Bacteria</taxon>
        <taxon>Pseudomonadati</taxon>
        <taxon>Pseudomonadota</taxon>
        <taxon>Alphaproteobacteria</taxon>
        <taxon>Rhodospirillales</taxon>
        <taxon>Azospirillaceae</taxon>
        <taxon>Azospirillum</taxon>
    </lineage>
</organism>
<evidence type="ECO:0000259" key="9">
    <source>
        <dbReference type="PROSITE" id="PS50192"/>
    </source>
</evidence>
<evidence type="ECO:0000313" key="11">
    <source>
        <dbReference type="EMBL" id="ANC92899.1"/>
    </source>
</evidence>
<evidence type="ECO:0000256" key="5">
    <source>
        <dbReference type="PROSITE-ProRule" id="PRU00284"/>
    </source>
</evidence>
<dbReference type="SMART" id="SM00304">
    <property type="entry name" value="HAMP"/>
    <property type="match status" value="1"/>
</dbReference>
<dbReference type="InterPro" id="IPR038188">
    <property type="entry name" value="TorS_sensor_sf"/>
</dbReference>
<dbReference type="PROSITE" id="PS50192">
    <property type="entry name" value="T_SNARE"/>
    <property type="match status" value="1"/>
</dbReference>
<feature type="domain" description="HAMP" evidence="10">
    <location>
        <begin position="575"/>
        <end position="627"/>
    </location>
</feature>
<dbReference type="OrthoDB" id="8476854at2"/>
<dbReference type="Pfam" id="PF21689">
    <property type="entry name" value="TorS_sensor_domain"/>
    <property type="match status" value="1"/>
</dbReference>
<feature type="compositionally biased region" description="Low complexity" evidence="6">
    <location>
        <begin position="686"/>
        <end position="695"/>
    </location>
</feature>
<gene>
    <name evidence="11" type="ORF">A6A40_14010</name>
</gene>
<dbReference type="AlphaFoldDB" id="A0A160JID6"/>
<feature type="domain" description="T-SNARE coiled-coil homology" evidence="9">
    <location>
        <begin position="820"/>
        <end position="882"/>
    </location>
</feature>
<dbReference type="InterPro" id="IPR004090">
    <property type="entry name" value="Chemotax_Me-accpt_rcpt"/>
</dbReference>
<dbReference type="InterPro" id="IPR004089">
    <property type="entry name" value="MCPsignal_dom"/>
</dbReference>
<dbReference type="Gene3D" id="6.10.340.10">
    <property type="match status" value="1"/>
</dbReference>
<evidence type="ECO:0000256" key="3">
    <source>
        <dbReference type="ARBA" id="ARBA00023224"/>
    </source>
</evidence>
<evidence type="ECO:0000256" key="1">
    <source>
        <dbReference type="ARBA" id="ARBA00004429"/>
    </source>
</evidence>
<comment type="similarity">
    <text evidence="4">Belongs to the methyl-accepting chemotaxis (MCP) protein family.</text>
</comment>
<reference evidence="11 12" key="1">
    <citation type="journal article" date="2013" name="Int. J. Syst. Evol. Microbiol.">
        <title>Azospirillum humicireducens sp. nov., a nitrogen-fixing bacterium isolated from a microbial fuel cell.</title>
        <authorList>
            <person name="Zhou S."/>
            <person name="Han L."/>
            <person name="Wang Y."/>
            <person name="Yang G."/>
            <person name="Zhuang L."/>
            <person name="Hu P."/>
        </authorList>
    </citation>
    <scope>NUCLEOTIDE SEQUENCE [LARGE SCALE GENOMIC DNA]</scope>
    <source>
        <strain evidence="11 12">SgZ-5</strain>
    </source>
</reference>
<comment type="subcellular location">
    <subcellularLocation>
        <location evidence="1">Cell inner membrane</location>
        <topology evidence="1">Multi-pass membrane protein</topology>
    </subcellularLocation>
</comment>
<keyword evidence="7" id="KW-0812">Transmembrane</keyword>
<accession>A0A160JID6</accession>
<dbReference type="SUPFAM" id="SSF58104">
    <property type="entry name" value="Methyl-accepting chemotaxis protein (MCP) signaling domain"/>
    <property type="match status" value="1"/>
</dbReference>
<evidence type="ECO:0000313" key="12">
    <source>
        <dbReference type="Proteomes" id="UP000077405"/>
    </source>
</evidence>
<dbReference type="KEGG" id="ahu:A6A40_14010"/>
<evidence type="ECO:0000259" key="8">
    <source>
        <dbReference type="PROSITE" id="PS50111"/>
    </source>
</evidence>
<protein>
    <submittedName>
        <fullName evidence="11">Methyl-accepting chemotaxis protein</fullName>
    </submittedName>
</protein>
<sequence>MGAAGARVERSRRLRVTAITPAPRGPDAMATATPALPQQLSAPSGSSPVAGNRRRLGVRAKLLLAFAGMAAMTVAASAVGLMSFSAVERPMAHIAETSLPEMELATRLAGESSRIAAAAPSLDGANSQEERERIQADTHERSRAFLSLVDELAARRPQDPLLSEVRDTGNALIATLDRVNDGVASRLSLHDRREEASARLAQAYDGFIKTLSPLVEGAGQSLQDKGMALDGGTDRDMGALSDAVRSMIALYDLRGGIAAALDAMNRSGTAPDARTIGELQQAYLEASSQVTGTLGTLGDRLPADMAGKIDTLFLFGYGKDNVFELRRAALEGPGNSGGNSGGAVDRRLAERLAAARAQAAGLLDGLKAPLRQVQSDIKRTSFDVRSRIQEATQDLLGPGLDRFRTHLELSTHGTALAGALNEAAQAADAGRLALLEKRFITEAIALDQRIVKLADAETGNAGKAEGGENAAGNEVIAALAKALAAFGRGEEGIVALRRAELAAIADTERVLAENRLLSQSFAATVDRQIAAMREEAKAAVAGIDGTIAAGRRMLILFAVGSLVGAVALAWLVVGRHIVARLSALSDAMRAIAAGDLNASIPAAGSDEIGDMTRALAVFRDTANAAREANARAEAERGRAAGERRRAMVEMAENFETSVRGVLDRVAQAAGEMQDMAERMTRSADLTAGEATTAAGSSQQAEGNVKAVAAATEELSASIQEIGSQVHASSQIARKAADEAERTDRTVEGLAQTAGRIGEVIGLIQSIAGQTNLLALNATIEAARAGEAGKGFAVVASEVKGLATQTAKATEDISAQIAAMQAVTQEAVDAIRSIAGTIREVNEIAATIAAAVEQQSAATREIARNVGEAADSTQHVRGNIDSVADAARESGESANRVLSASSTVQDQLRTLSGQVDALVGEMRAA</sequence>
<name>A0A160JID6_9PROT</name>
<dbReference type="Pfam" id="PF00672">
    <property type="entry name" value="HAMP"/>
    <property type="match status" value="1"/>
</dbReference>
<feature type="transmembrane region" description="Helical" evidence="7">
    <location>
        <begin position="62"/>
        <end position="84"/>
    </location>
</feature>
<dbReference type="PROSITE" id="PS50111">
    <property type="entry name" value="CHEMOTAXIS_TRANSDUC_2"/>
    <property type="match status" value="1"/>
</dbReference>
<evidence type="ECO:0000256" key="7">
    <source>
        <dbReference type="SAM" id="Phobius"/>
    </source>
</evidence>
<feature type="domain" description="Methyl-accepting transducer" evidence="8">
    <location>
        <begin position="661"/>
        <end position="904"/>
    </location>
</feature>
<dbReference type="PROSITE" id="PS50885">
    <property type="entry name" value="HAMP"/>
    <property type="match status" value="1"/>
</dbReference>
<dbReference type="InterPro" id="IPR003660">
    <property type="entry name" value="HAMP_dom"/>
</dbReference>
<dbReference type="PANTHER" id="PTHR32089:SF112">
    <property type="entry name" value="LYSOZYME-LIKE PROTEIN-RELATED"/>
    <property type="match status" value="1"/>
</dbReference>
<keyword evidence="2" id="KW-1003">Cell membrane</keyword>
<dbReference type="GO" id="GO:0007165">
    <property type="term" value="P:signal transduction"/>
    <property type="evidence" value="ECO:0007669"/>
    <property type="project" value="UniProtKB-KW"/>
</dbReference>
<evidence type="ECO:0000256" key="2">
    <source>
        <dbReference type="ARBA" id="ARBA00022519"/>
    </source>
</evidence>
<evidence type="ECO:0000256" key="4">
    <source>
        <dbReference type="ARBA" id="ARBA00029447"/>
    </source>
</evidence>
<dbReference type="Proteomes" id="UP000077405">
    <property type="component" value="Chromosome"/>
</dbReference>
<dbReference type="Pfam" id="PF00015">
    <property type="entry name" value="MCPsignal"/>
    <property type="match status" value="1"/>
</dbReference>
<keyword evidence="2" id="KW-0997">Cell inner membrane</keyword>
<dbReference type="GO" id="GO:0005886">
    <property type="term" value="C:plasma membrane"/>
    <property type="evidence" value="ECO:0007669"/>
    <property type="project" value="UniProtKB-SubCell"/>
</dbReference>
<proteinExistence type="inferred from homology"/>
<keyword evidence="7" id="KW-1133">Transmembrane helix</keyword>
<dbReference type="SMART" id="SM00283">
    <property type="entry name" value="MA"/>
    <property type="match status" value="1"/>
</dbReference>
<dbReference type="GO" id="GO:0004888">
    <property type="term" value="F:transmembrane signaling receptor activity"/>
    <property type="evidence" value="ECO:0007669"/>
    <property type="project" value="InterPro"/>
</dbReference>
<dbReference type="Gene3D" id="1.10.287.950">
    <property type="entry name" value="Methyl-accepting chemotaxis protein"/>
    <property type="match status" value="1"/>
</dbReference>
<keyword evidence="12" id="KW-1185">Reference proteome</keyword>
<dbReference type="Gene3D" id="1.20.58.920">
    <property type="match status" value="2"/>
</dbReference>
<feature type="region of interest" description="Disordered" evidence="6">
    <location>
        <begin position="681"/>
        <end position="701"/>
    </location>
</feature>
<evidence type="ECO:0000256" key="6">
    <source>
        <dbReference type="SAM" id="MobiDB-lite"/>
    </source>
</evidence>
<dbReference type="PRINTS" id="PR00260">
    <property type="entry name" value="CHEMTRNSDUCR"/>
</dbReference>
<dbReference type="CDD" id="cd06225">
    <property type="entry name" value="HAMP"/>
    <property type="match status" value="1"/>
</dbReference>
<dbReference type="STRING" id="1226968.A6A40_14010"/>